<accession>A0A8J8NKV9</accession>
<dbReference type="AlphaFoldDB" id="A0A8J8NKV9"/>
<name>A0A8J8NKV9_HALGN</name>
<comment type="caution">
    <text evidence="1">The sequence shown here is derived from an EMBL/GenBank/DDBJ whole genome shotgun (WGS) entry which is preliminary data.</text>
</comment>
<evidence type="ECO:0000313" key="2">
    <source>
        <dbReference type="Proteomes" id="UP000785679"/>
    </source>
</evidence>
<protein>
    <submittedName>
        <fullName evidence="1">Uncharacterized protein</fullName>
    </submittedName>
</protein>
<organism evidence="1 2">
    <name type="scientific">Halteria grandinella</name>
    <dbReference type="NCBI Taxonomy" id="5974"/>
    <lineage>
        <taxon>Eukaryota</taxon>
        <taxon>Sar</taxon>
        <taxon>Alveolata</taxon>
        <taxon>Ciliophora</taxon>
        <taxon>Intramacronucleata</taxon>
        <taxon>Spirotrichea</taxon>
        <taxon>Stichotrichia</taxon>
        <taxon>Sporadotrichida</taxon>
        <taxon>Halteriidae</taxon>
        <taxon>Halteria</taxon>
    </lineage>
</organism>
<proteinExistence type="predicted"/>
<evidence type="ECO:0000313" key="1">
    <source>
        <dbReference type="EMBL" id="TNV76663.1"/>
    </source>
</evidence>
<dbReference type="EMBL" id="RRYP01013178">
    <property type="protein sequence ID" value="TNV76663.1"/>
    <property type="molecule type" value="Genomic_DNA"/>
</dbReference>
<sequence length="183" mass="21291">MSPSSSSPPVKKFNFYVSKPQLPLQQLNTSSQEQMFPLVYENQTIDNVQKKNDSLSRISSLINSEREVFPTQFLSKKHLISQEQLQNKYSPKNSSNGLINYESNSFLMPINNKRSDLNPHSKLLMASKKRIDPSVPKQFLQNLNYLREQQMRQRLQIESQNVYGEQQTPQLFSNQILRSNIIQ</sequence>
<keyword evidence="2" id="KW-1185">Reference proteome</keyword>
<reference evidence="1" key="1">
    <citation type="submission" date="2019-06" db="EMBL/GenBank/DDBJ databases">
        <authorList>
            <person name="Zheng W."/>
        </authorList>
    </citation>
    <scope>NUCLEOTIDE SEQUENCE</scope>
    <source>
        <strain evidence="1">QDHG01</strain>
    </source>
</reference>
<gene>
    <name evidence="1" type="ORF">FGO68_gene3119</name>
</gene>
<dbReference type="Proteomes" id="UP000785679">
    <property type="component" value="Unassembled WGS sequence"/>
</dbReference>